<dbReference type="EMBL" id="CM043795">
    <property type="protein sequence ID" value="KAI4818424.1"/>
    <property type="molecule type" value="Genomic_DNA"/>
</dbReference>
<keyword evidence="2" id="KW-1185">Reference proteome</keyword>
<sequence length="147" mass="15658">ADTWVNCHVTRYFDVCADSPACQGCFTHKEGTSEQDGEVNREIDGHHLLGPCIICHCHCCQNTDCCFSPLNVIANDAGYVPKATNGLFLWGLVSRPDTCFLSISKFSITLSLPSIALPLSSSVSVSLGSASGIKKGMGGDVIRTQSC</sequence>
<organism evidence="1 2">
    <name type="scientific">Chaenocephalus aceratus</name>
    <name type="common">Blackfin icefish</name>
    <name type="synonym">Chaenichthys aceratus</name>
    <dbReference type="NCBI Taxonomy" id="36190"/>
    <lineage>
        <taxon>Eukaryota</taxon>
        <taxon>Metazoa</taxon>
        <taxon>Chordata</taxon>
        <taxon>Craniata</taxon>
        <taxon>Vertebrata</taxon>
        <taxon>Euteleostomi</taxon>
        <taxon>Actinopterygii</taxon>
        <taxon>Neopterygii</taxon>
        <taxon>Teleostei</taxon>
        <taxon>Neoteleostei</taxon>
        <taxon>Acanthomorphata</taxon>
        <taxon>Eupercaria</taxon>
        <taxon>Perciformes</taxon>
        <taxon>Notothenioidei</taxon>
        <taxon>Channichthyidae</taxon>
        <taxon>Chaenocephalus</taxon>
    </lineage>
</organism>
<dbReference type="Proteomes" id="UP001057452">
    <property type="component" value="Chromosome 11"/>
</dbReference>
<feature type="non-terminal residue" evidence="1">
    <location>
        <position position="1"/>
    </location>
</feature>
<comment type="caution">
    <text evidence="1">The sequence shown here is derived from an EMBL/GenBank/DDBJ whole genome shotgun (WGS) entry which is preliminary data.</text>
</comment>
<protein>
    <submittedName>
        <fullName evidence="1">Uncharacterized protein</fullName>
    </submittedName>
</protein>
<evidence type="ECO:0000313" key="2">
    <source>
        <dbReference type="Proteomes" id="UP001057452"/>
    </source>
</evidence>
<gene>
    <name evidence="1" type="ORF">KUCAC02_011765</name>
</gene>
<reference evidence="1" key="1">
    <citation type="submission" date="2022-05" db="EMBL/GenBank/DDBJ databases">
        <title>Chromosome-level genome of Chaenocephalus aceratus.</title>
        <authorList>
            <person name="Park H."/>
        </authorList>
    </citation>
    <scope>NUCLEOTIDE SEQUENCE</scope>
    <source>
        <strain evidence="1">KU_202001</strain>
    </source>
</reference>
<accession>A0ACB9WYC9</accession>
<proteinExistence type="predicted"/>
<name>A0ACB9WYC9_CHAAC</name>
<evidence type="ECO:0000313" key="1">
    <source>
        <dbReference type="EMBL" id="KAI4818424.1"/>
    </source>
</evidence>